<keyword evidence="4" id="KW-1185">Reference proteome</keyword>
<feature type="compositionally biased region" description="Acidic residues" evidence="1">
    <location>
        <begin position="877"/>
        <end position="901"/>
    </location>
</feature>
<feature type="compositionally biased region" description="Basic and acidic residues" evidence="1">
    <location>
        <begin position="132"/>
        <end position="148"/>
    </location>
</feature>
<feature type="compositionally biased region" description="Low complexity" evidence="1">
    <location>
        <begin position="793"/>
        <end position="816"/>
    </location>
</feature>
<feature type="compositionally biased region" description="Basic and acidic residues" evidence="1">
    <location>
        <begin position="854"/>
        <end position="863"/>
    </location>
</feature>
<feature type="compositionally biased region" description="Basic and acidic residues" evidence="1">
    <location>
        <begin position="201"/>
        <end position="214"/>
    </location>
</feature>
<organism evidence="3 4">
    <name type="scientific">Besnoitia besnoiti</name>
    <name type="common">Apicomplexan protozoan</name>
    <dbReference type="NCBI Taxonomy" id="94643"/>
    <lineage>
        <taxon>Eukaryota</taxon>
        <taxon>Sar</taxon>
        <taxon>Alveolata</taxon>
        <taxon>Apicomplexa</taxon>
        <taxon>Conoidasida</taxon>
        <taxon>Coccidia</taxon>
        <taxon>Eucoccidiorida</taxon>
        <taxon>Eimeriorina</taxon>
        <taxon>Sarcocystidae</taxon>
        <taxon>Besnoitia</taxon>
    </lineage>
</organism>
<keyword evidence="2" id="KW-1133">Transmembrane helix</keyword>
<feature type="compositionally biased region" description="Low complexity" evidence="1">
    <location>
        <begin position="759"/>
        <end position="786"/>
    </location>
</feature>
<keyword evidence="2" id="KW-0472">Membrane</keyword>
<dbReference type="OrthoDB" id="330547at2759"/>
<feature type="region of interest" description="Disordered" evidence="1">
    <location>
        <begin position="636"/>
        <end position="901"/>
    </location>
</feature>
<name>A0A2A9MNP5_BESBE</name>
<dbReference type="AlphaFoldDB" id="A0A2A9MNP5"/>
<feature type="compositionally biased region" description="Basic and acidic residues" evidence="1">
    <location>
        <begin position="156"/>
        <end position="173"/>
    </location>
</feature>
<reference evidence="3 4" key="1">
    <citation type="submission" date="2017-09" db="EMBL/GenBank/DDBJ databases">
        <title>Genome sequencing of Besnoitia besnoiti strain Bb-Ger1.</title>
        <authorList>
            <person name="Schares G."/>
            <person name="Venepally P."/>
            <person name="Lorenzi H.A."/>
        </authorList>
    </citation>
    <scope>NUCLEOTIDE SEQUENCE [LARGE SCALE GENOMIC DNA]</scope>
    <source>
        <strain evidence="3 4">Bb-Ger1</strain>
    </source>
</reference>
<proteinExistence type="predicted"/>
<dbReference type="GeneID" id="40305280"/>
<comment type="caution">
    <text evidence="3">The sequence shown here is derived from an EMBL/GenBank/DDBJ whole genome shotgun (WGS) entry which is preliminary data.</text>
</comment>
<sequence length="901" mass="98472">MPEVDSVLGIKHGYLAPRTCRSQILFCPGVMAIVSFSLWTILFFVPAVTPHRADGAIVSGDKGRHETYFAGRRPESLVWGAAGNLHEGRHVLPHVQASAESVELPSFIETGAEPSRGGLWSGLKQYVELGTSEERSPVRNGEEAKNEQTQEVPPEESARRAEASPSEAERSEDGTGNGETAGDNQQGRGEDRQSRGQSEQLFKKETGTESAEYHRLAQKELREARAGFVKQTGGTPEEYGETGDFPSLCGAWQTVPSSPHFASNTKSSRYSEDDASLLSEQSNAGDPLPYPTCQWLPRRGIHISERRTYGFEPNVVDIERLEFHSKEGCLPNQLAKIWLYSGFWQPKSAATDPKTKAEEMTVQLSWMSVEVQMDVNAVSHAQHLMQPAAISGTPTAKEKQCWEEGDRLWLPPVKQMHLDLRDICTEAQGNILYSQPVPPEFMIVPQEIPVSHEVLAKRLKRRLRRRLTAMQAKHGKQANLWQEESLKEEAEKAIETKWTDAIEKRFVTRWRDYLVQQNLWTEKVCQWQLLRESCLVPPPLAGQSKNEHVSKEEKKKMKEDSLCYIPMVRHSLSREEGIDYLEVPLFPFTKEAEHVRMRKVGGCNPHLKVSLQHGKDAEKLAEEQQRHTAREELASVTVVSKTIRPHEQTSSAAAAEREETTAVPAVSGEKEVKKHEQAEAQSGATQEKKAENAPAEETEKPNVTESGSKEEPETKTEPAEADHPEVEAPVPEEAAVSEQAAGASAGAEEAPNPSPPAGESPSSAAVQSSEEQPAAAPAAAEATQTSSEEETSAKAAEASQPEAAAPVATEASAQEAPPDQGSHTDGKGRGESPHAEEVSAPEEGSKPSGNEASEPEKATRTGEDEASGEEAPSSDGVPEEEEGGVEESSPAEEESSAEEDA</sequence>
<accession>A0A2A9MNP5</accession>
<protein>
    <submittedName>
        <fullName evidence="3">Rhoptry neck protein RON10</fullName>
    </submittedName>
</protein>
<evidence type="ECO:0000313" key="4">
    <source>
        <dbReference type="Proteomes" id="UP000224006"/>
    </source>
</evidence>
<dbReference type="Proteomes" id="UP000224006">
    <property type="component" value="Chromosome I"/>
</dbReference>
<dbReference type="RefSeq" id="XP_029221885.1">
    <property type="nucleotide sequence ID" value="XM_029358972.1"/>
</dbReference>
<dbReference type="EMBL" id="NWUJ01000001">
    <property type="protein sequence ID" value="PFH37876.1"/>
    <property type="molecule type" value="Genomic_DNA"/>
</dbReference>
<dbReference type="KEGG" id="bbes:BESB_002170"/>
<feature type="region of interest" description="Disordered" evidence="1">
    <location>
        <begin position="132"/>
        <end position="214"/>
    </location>
</feature>
<feature type="compositionally biased region" description="Low complexity" evidence="1">
    <location>
        <begin position="727"/>
        <end position="751"/>
    </location>
</feature>
<evidence type="ECO:0000256" key="2">
    <source>
        <dbReference type="SAM" id="Phobius"/>
    </source>
</evidence>
<keyword evidence="2" id="KW-0812">Transmembrane</keyword>
<dbReference type="VEuPathDB" id="ToxoDB:BESB_002170"/>
<evidence type="ECO:0000313" key="3">
    <source>
        <dbReference type="EMBL" id="PFH37876.1"/>
    </source>
</evidence>
<feature type="compositionally biased region" description="Basic and acidic residues" evidence="1">
    <location>
        <begin position="668"/>
        <end position="678"/>
    </location>
</feature>
<feature type="compositionally biased region" description="Basic and acidic residues" evidence="1">
    <location>
        <begin position="822"/>
        <end position="837"/>
    </location>
</feature>
<feature type="transmembrane region" description="Helical" evidence="2">
    <location>
        <begin position="24"/>
        <end position="45"/>
    </location>
</feature>
<feature type="compositionally biased region" description="Basic and acidic residues" evidence="1">
    <location>
        <begin position="686"/>
        <end position="726"/>
    </location>
</feature>
<evidence type="ECO:0000256" key="1">
    <source>
        <dbReference type="SAM" id="MobiDB-lite"/>
    </source>
</evidence>
<gene>
    <name evidence="3" type="ORF">BESB_002170</name>
</gene>